<feature type="transmembrane region" description="Helical" evidence="1">
    <location>
        <begin position="173"/>
        <end position="191"/>
    </location>
</feature>
<accession>A0A6G9AQP9</accession>
<keyword evidence="1" id="KW-0472">Membrane</keyword>
<reference evidence="2 3" key="1">
    <citation type="submission" date="2020-03" db="EMBL/GenBank/DDBJ databases">
        <authorList>
            <person name="Kim M.K."/>
        </authorList>
    </citation>
    <scope>NUCLEOTIDE SEQUENCE [LARGE SCALE GENOMIC DNA]</scope>
    <source>
        <strain evidence="2 3">BT328</strain>
    </source>
</reference>
<dbReference type="AlphaFoldDB" id="A0A6G9AQP9"/>
<organism evidence="2 3">
    <name type="scientific">Spirosoma aureum</name>
    <dbReference type="NCBI Taxonomy" id="2692134"/>
    <lineage>
        <taxon>Bacteria</taxon>
        <taxon>Pseudomonadati</taxon>
        <taxon>Bacteroidota</taxon>
        <taxon>Cytophagia</taxon>
        <taxon>Cytophagales</taxon>
        <taxon>Cytophagaceae</taxon>
        <taxon>Spirosoma</taxon>
    </lineage>
</organism>
<protein>
    <submittedName>
        <fullName evidence="2">Uncharacterized protein</fullName>
    </submittedName>
</protein>
<dbReference type="RefSeq" id="WP_167211275.1">
    <property type="nucleotide sequence ID" value="NZ_CP050063.1"/>
</dbReference>
<name>A0A6G9AQP9_9BACT</name>
<keyword evidence="1" id="KW-1133">Transmembrane helix</keyword>
<gene>
    <name evidence="2" type="ORF">G8759_19815</name>
</gene>
<evidence type="ECO:0000256" key="1">
    <source>
        <dbReference type="SAM" id="Phobius"/>
    </source>
</evidence>
<proteinExistence type="predicted"/>
<sequence length="195" mass="21509">MATTPQYAEPYYSAYINADCKVISPLSANYHALSENCQQVNYLIDQINKPYTGNSNSERLAWLKRRQTLLMQRAVIISKALRDLGSQDVIDHTAVDIRTISRLVASLSSALPGIGTAIGLGVGIAGQVIGGIIDTTSENTAKRNEEIAYYQADLAGLQDILEQTNQEYDRLNVFNYLLWAGIVVLVLLLIFKKKG</sequence>
<dbReference type="KEGG" id="spib:G8759_19815"/>
<keyword evidence="3" id="KW-1185">Reference proteome</keyword>
<dbReference type="EMBL" id="CP050063">
    <property type="protein sequence ID" value="QIP14698.1"/>
    <property type="molecule type" value="Genomic_DNA"/>
</dbReference>
<evidence type="ECO:0000313" key="3">
    <source>
        <dbReference type="Proteomes" id="UP000501802"/>
    </source>
</evidence>
<keyword evidence="1" id="KW-0812">Transmembrane</keyword>
<evidence type="ECO:0000313" key="2">
    <source>
        <dbReference type="EMBL" id="QIP14698.1"/>
    </source>
</evidence>
<dbReference type="Proteomes" id="UP000501802">
    <property type="component" value="Chromosome"/>
</dbReference>